<evidence type="ECO:0000256" key="2">
    <source>
        <dbReference type="RuleBase" id="RU363103"/>
    </source>
</evidence>
<comment type="subcellular location">
    <subcellularLocation>
        <location evidence="2">Mitochondrion inner membrane</location>
        <topology evidence="2">Peripheral membrane protein</topology>
        <orientation evidence="2">Matrix side</orientation>
    </subcellularLocation>
</comment>
<dbReference type="PANTHER" id="PTHR12910:SF2">
    <property type="entry name" value="NADH DEHYDROGENASE [UBIQUINONE] 1 ALPHA SUBCOMPLEX SUBUNIT 12"/>
    <property type="match status" value="1"/>
</dbReference>
<proteinExistence type="inferred from homology"/>
<dbReference type="Pfam" id="PF05071">
    <property type="entry name" value="NDUFA12"/>
    <property type="match status" value="2"/>
</dbReference>
<evidence type="ECO:0000256" key="1">
    <source>
        <dbReference type="ARBA" id="ARBA00007355"/>
    </source>
</evidence>
<keyword evidence="2" id="KW-0679">Respiratory chain</keyword>
<dbReference type="AlphaFoldDB" id="A0A553NXF8"/>
<keyword evidence="4" id="KW-1185">Reference proteome</keyword>
<keyword evidence="2" id="KW-0249">Electron transport</keyword>
<comment type="function">
    <text evidence="2">Accessory subunit of the mitochondrial membrane respiratory chain NADH dehydrogenase (Complex I), that is believed not to be involved in catalysis. Complex I functions in the transfer of electrons from NADH to the respiratory chain. The immediate electron acceptor for the enzyme is believed to be ubiquinone.</text>
</comment>
<protein>
    <recommendedName>
        <fullName evidence="2">NADH dehydrogenase [ubiquinone] 1 alpha subcomplex subunit 12</fullName>
    </recommendedName>
</protein>
<accession>A0A553NXF8</accession>
<sequence length="139" mass="16085">TNRWVIYNETKGTNYDGSQIPAEWFGWMHYKTDFPPTEEKQVNFTHILISPPPPPINAAVAEVVVGRRKLVLKKKNMTQQHPFSSCFSSDLSLQKKPVEYKWMATHKENLSGTKDAYMPYSTTRPKIESWKPGQKQSQQ</sequence>
<name>A0A553NXF8_TIGCA</name>
<dbReference type="Proteomes" id="UP000318571">
    <property type="component" value="Chromosome 9"/>
</dbReference>
<dbReference type="InterPro" id="IPR007763">
    <property type="entry name" value="NDUFA12"/>
</dbReference>
<keyword evidence="2" id="KW-0999">Mitochondrion inner membrane</keyword>
<dbReference type="GO" id="GO:0006979">
    <property type="term" value="P:response to oxidative stress"/>
    <property type="evidence" value="ECO:0007669"/>
    <property type="project" value="TreeGrafter"/>
</dbReference>
<comment type="caution">
    <text evidence="3">The sequence shown here is derived from an EMBL/GenBank/DDBJ whole genome shotgun (WGS) entry which is preliminary data.</text>
</comment>
<feature type="non-terminal residue" evidence="3">
    <location>
        <position position="1"/>
    </location>
</feature>
<organism evidence="3 4">
    <name type="scientific">Tigriopus californicus</name>
    <name type="common">Marine copepod</name>
    <dbReference type="NCBI Taxonomy" id="6832"/>
    <lineage>
        <taxon>Eukaryota</taxon>
        <taxon>Metazoa</taxon>
        <taxon>Ecdysozoa</taxon>
        <taxon>Arthropoda</taxon>
        <taxon>Crustacea</taxon>
        <taxon>Multicrustacea</taxon>
        <taxon>Hexanauplia</taxon>
        <taxon>Copepoda</taxon>
        <taxon>Harpacticoida</taxon>
        <taxon>Harpacticidae</taxon>
        <taxon>Tigriopus</taxon>
    </lineage>
</organism>
<keyword evidence="2" id="KW-0813">Transport</keyword>
<comment type="subunit">
    <text evidence="2">Complex I is composed of 45 different subunits.</text>
</comment>
<keyword evidence="2" id="KW-0472">Membrane</keyword>
<evidence type="ECO:0000313" key="4">
    <source>
        <dbReference type="Proteomes" id="UP000318571"/>
    </source>
</evidence>
<gene>
    <name evidence="3" type="ORF">TCAL_05445</name>
</gene>
<dbReference type="GO" id="GO:0005743">
    <property type="term" value="C:mitochondrial inner membrane"/>
    <property type="evidence" value="ECO:0007669"/>
    <property type="project" value="UniProtKB-SubCell"/>
</dbReference>
<dbReference type="STRING" id="6832.A0A553NXF8"/>
<keyword evidence="2" id="KW-0496">Mitochondrion</keyword>
<dbReference type="EMBL" id="VCGU01000009">
    <property type="protein sequence ID" value="TRY70097.1"/>
    <property type="molecule type" value="Genomic_DNA"/>
</dbReference>
<evidence type="ECO:0000313" key="3">
    <source>
        <dbReference type="EMBL" id="TRY70097.1"/>
    </source>
</evidence>
<dbReference type="GO" id="GO:0045271">
    <property type="term" value="C:respiratory chain complex I"/>
    <property type="evidence" value="ECO:0007669"/>
    <property type="project" value="InterPro"/>
</dbReference>
<dbReference type="PANTHER" id="PTHR12910">
    <property type="entry name" value="NADH-UBIQUINONE OXIDOREDUCTASE SUBUNIT B17.2"/>
    <property type="match status" value="1"/>
</dbReference>
<reference evidence="3 4" key="1">
    <citation type="journal article" date="2018" name="Nat. Ecol. Evol.">
        <title>Genomic signatures of mitonuclear coevolution across populations of Tigriopus californicus.</title>
        <authorList>
            <person name="Barreto F.S."/>
            <person name="Watson E.T."/>
            <person name="Lima T.G."/>
            <person name="Willett C.S."/>
            <person name="Edmands S."/>
            <person name="Li W."/>
            <person name="Burton R.S."/>
        </authorList>
    </citation>
    <scope>NUCLEOTIDE SEQUENCE [LARGE SCALE GENOMIC DNA]</scope>
    <source>
        <strain evidence="3 4">San Diego</strain>
    </source>
</reference>
<comment type="similarity">
    <text evidence="1 2">Belongs to the complex I NDUFA12 subunit family.</text>
</comment>